<gene>
    <name evidence="1" type="ORF">GPM918_LOCUS38571</name>
    <name evidence="2" type="ORF">OVA965_LOCUS41913</name>
    <name evidence="3" type="ORF">SRO942_LOCUS39403</name>
    <name evidence="4" type="ORF">TMI583_LOCUS43686</name>
</gene>
<accession>A0A815W2W7</accession>
<evidence type="ECO:0000313" key="5">
    <source>
        <dbReference type="Proteomes" id="UP000663829"/>
    </source>
</evidence>
<reference evidence="1" key="1">
    <citation type="submission" date="2021-02" db="EMBL/GenBank/DDBJ databases">
        <authorList>
            <person name="Nowell W R."/>
        </authorList>
    </citation>
    <scope>NUCLEOTIDE SEQUENCE</scope>
</reference>
<organism evidence="1 5">
    <name type="scientific">Didymodactylos carnosus</name>
    <dbReference type="NCBI Taxonomy" id="1234261"/>
    <lineage>
        <taxon>Eukaryota</taxon>
        <taxon>Metazoa</taxon>
        <taxon>Spiralia</taxon>
        <taxon>Gnathifera</taxon>
        <taxon>Rotifera</taxon>
        <taxon>Eurotatoria</taxon>
        <taxon>Bdelloidea</taxon>
        <taxon>Philodinida</taxon>
        <taxon>Philodinidae</taxon>
        <taxon>Didymodactylos</taxon>
    </lineage>
</organism>
<dbReference type="OrthoDB" id="10037025at2759"/>
<evidence type="ECO:0000313" key="3">
    <source>
        <dbReference type="EMBL" id="CAF4400199.1"/>
    </source>
</evidence>
<evidence type="ECO:0000313" key="4">
    <source>
        <dbReference type="EMBL" id="CAF4404933.1"/>
    </source>
</evidence>
<dbReference type="Proteomes" id="UP000682733">
    <property type="component" value="Unassembled WGS sequence"/>
</dbReference>
<dbReference type="AlphaFoldDB" id="A0A815W2W7"/>
<dbReference type="EMBL" id="CAJNOQ010025740">
    <property type="protein sequence ID" value="CAF1539952.1"/>
    <property type="molecule type" value="Genomic_DNA"/>
</dbReference>
<name>A0A815W2W7_9BILA</name>
<dbReference type="EMBL" id="CAJOBA010073523">
    <property type="protein sequence ID" value="CAF4404933.1"/>
    <property type="molecule type" value="Genomic_DNA"/>
</dbReference>
<evidence type="ECO:0000313" key="1">
    <source>
        <dbReference type="EMBL" id="CAF1539952.1"/>
    </source>
</evidence>
<dbReference type="Proteomes" id="UP000677228">
    <property type="component" value="Unassembled WGS sequence"/>
</dbReference>
<evidence type="ECO:0000313" key="2">
    <source>
        <dbReference type="EMBL" id="CAF1597817.1"/>
    </source>
</evidence>
<dbReference type="EMBL" id="CAJOBC010091368">
    <property type="protein sequence ID" value="CAF4400199.1"/>
    <property type="molecule type" value="Genomic_DNA"/>
</dbReference>
<dbReference type="Proteomes" id="UP000663829">
    <property type="component" value="Unassembled WGS sequence"/>
</dbReference>
<proteinExistence type="predicted"/>
<protein>
    <submittedName>
        <fullName evidence="1">Uncharacterized protein</fullName>
    </submittedName>
</protein>
<dbReference type="Proteomes" id="UP000681722">
    <property type="component" value="Unassembled WGS sequence"/>
</dbReference>
<comment type="caution">
    <text evidence="1">The sequence shown here is derived from an EMBL/GenBank/DDBJ whole genome shotgun (WGS) entry which is preliminary data.</text>
</comment>
<feature type="non-terminal residue" evidence="1">
    <location>
        <position position="156"/>
    </location>
</feature>
<dbReference type="EMBL" id="CAJNOK010049837">
    <property type="protein sequence ID" value="CAF1597817.1"/>
    <property type="molecule type" value="Genomic_DNA"/>
</dbReference>
<keyword evidence="5" id="KW-1185">Reference proteome</keyword>
<sequence length="156" mass="17634">NILLDVGQTTMIDKIARIDVKHIINNARASLSLMTTSHLPINVIQTKDVEQFDEKALKNNQLGLRGPTVEILAIGEEEATEDIVLSSAGGTSIQCNRDQYVIFAAKDIILSSVEQTPFFNKHAYTDDQQETDDDNQYQSNELEMIINEKLWKRELK</sequence>